<evidence type="ECO:0000256" key="25">
    <source>
        <dbReference type="ARBA" id="ARBA00084014"/>
    </source>
</evidence>
<dbReference type="GO" id="GO:0000724">
    <property type="term" value="P:double-strand break repair via homologous recombination"/>
    <property type="evidence" value="ECO:0007669"/>
    <property type="project" value="TreeGrafter"/>
</dbReference>
<dbReference type="InterPro" id="IPR032284">
    <property type="entry name" value="RecQ_Zn-bd"/>
</dbReference>
<dbReference type="CDD" id="cd18014">
    <property type="entry name" value="DEXHc_RecQ5"/>
    <property type="match status" value="1"/>
</dbReference>
<feature type="non-terminal residue" evidence="30">
    <location>
        <position position="1"/>
    </location>
</feature>
<evidence type="ECO:0000256" key="1">
    <source>
        <dbReference type="ARBA" id="ARBA00001947"/>
    </source>
</evidence>
<dbReference type="SMART" id="SM00490">
    <property type="entry name" value="HELICc"/>
    <property type="match status" value="1"/>
</dbReference>
<dbReference type="GO" id="GO:0003677">
    <property type="term" value="F:DNA binding"/>
    <property type="evidence" value="ECO:0007669"/>
    <property type="project" value="UniProtKB-KW"/>
</dbReference>
<dbReference type="Pfam" id="PF00270">
    <property type="entry name" value="DEAD"/>
    <property type="match status" value="1"/>
</dbReference>
<keyword evidence="18" id="KW-0131">Cell cycle</keyword>
<feature type="compositionally biased region" description="Basic and acidic residues" evidence="26">
    <location>
        <begin position="709"/>
        <end position="730"/>
    </location>
</feature>
<evidence type="ECO:0000256" key="15">
    <source>
        <dbReference type="ARBA" id="ARBA00023204"/>
    </source>
</evidence>
<keyword evidence="4" id="KW-0597">Phosphoprotein</keyword>
<keyword evidence="17" id="KW-0539">Nucleus</keyword>
<name>A0A7K5GGM5_9AVES</name>
<evidence type="ECO:0000256" key="14">
    <source>
        <dbReference type="ARBA" id="ARBA00023125"/>
    </source>
</evidence>
<feature type="region of interest" description="Disordered" evidence="26">
    <location>
        <begin position="876"/>
        <end position="914"/>
    </location>
</feature>
<dbReference type="Gene3D" id="6.10.250.2460">
    <property type="match status" value="1"/>
</dbReference>
<dbReference type="NCBIfam" id="TIGR00614">
    <property type="entry name" value="recQ_fam"/>
    <property type="match status" value="1"/>
</dbReference>
<evidence type="ECO:0000256" key="26">
    <source>
        <dbReference type="SAM" id="MobiDB-lite"/>
    </source>
</evidence>
<dbReference type="Pfam" id="PF08236">
    <property type="entry name" value="SRI"/>
    <property type="match status" value="1"/>
</dbReference>
<evidence type="ECO:0000256" key="10">
    <source>
        <dbReference type="ARBA" id="ARBA00022801"/>
    </source>
</evidence>
<feature type="region of interest" description="Disordered" evidence="26">
    <location>
        <begin position="476"/>
        <end position="495"/>
    </location>
</feature>
<dbReference type="InterPro" id="IPR011545">
    <property type="entry name" value="DEAD/DEAH_box_helicase_dom"/>
</dbReference>
<keyword evidence="31" id="KW-1185">Reference proteome</keyword>
<feature type="compositionally biased region" description="Basic and acidic residues" evidence="26">
    <location>
        <begin position="837"/>
        <end position="847"/>
    </location>
</feature>
<evidence type="ECO:0000256" key="24">
    <source>
        <dbReference type="ARBA" id="ARBA00078243"/>
    </source>
</evidence>
<feature type="domain" description="Helicase C-terminal" evidence="29">
    <location>
        <begin position="229"/>
        <end position="383"/>
    </location>
</feature>
<feature type="region of interest" description="Disordered" evidence="26">
    <location>
        <begin position="674"/>
        <end position="697"/>
    </location>
</feature>
<feature type="non-terminal residue" evidence="30">
    <location>
        <position position="1004"/>
    </location>
</feature>
<feature type="region of interest" description="Disordered" evidence="26">
    <location>
        <begin position="709"/>
        <end position="853"/>
    </location>
</feature>
<evidence type="ECO:0000256" key="4">
    <source>
        <dbReference type="ARBA" id="ARBA00022553"/>
    </source>
</evidence>
<dbReference type="InterPro" id="IPR004589">
    <property type="entry name" value="DNA_helicase_ATP-dep_RecQ"/>
</dbReference>
<dbReference type="GO" id="GO:0006260">
    <property type="term" value="P:DNA replication"/>
    <property type="evidence" value="ECO:0007669"/>
    <property type="project" value="UniProtKB-KW"/>
</dbReference>
<proteinExistence type="inferred from homology"/>
<dbReference type="GO" id="GO:0005737">
    <property type="term" value="C:cytoplasm"/>
    <property type="evidence" value="ECO:0007669"/>
    <property type="project" value="TreeGrafter"/>
</dbReference>
<dbReference type="EMBL" id="VZRC01000169">
    <property type="protein sequence ID" value="NWS56163.1"/>
    <property type="molecule type" value="Genomic_DNA"/>
</dbReference>
<gene>
    <name evidence="30" type="primary">Recql5</name>
    <name evidence="30" type="ORF">CHUBUR_R12122</name>
</gene>
<evidence type="ECO:0000256" key="5">
    <source>
        <dbReference type="ARBA" id="ARBA00022618"/>
    </source>
</evidence>
<comment type="catalytic activity">
    <reaction evidence="21">
        <text>ATP + H2O = ADP + phosphate + H(+)</text>
        <dbReference type="Rhea" id="RHEA:13065"/>
        <dbReference type="ChEBI" id="CHEBI:15377"/>
        <dbReference type="ChEBI" id="CHEBI:15378"/>
        <dbReference type="ChEBI" id="CHEBI:30616"/>
        <dbReference type="ChEBI" id="CHEBI:43474"/>
        <dbReference type="ChEBI" id="CHEBI:456216"/>
    </reaction>
</comment>
<feature type="compositionally biased region" description="Polar residues" evidence="26">
    <location>
        <begin position="877"/>
        <end position="887"/>
    </location>
</feature>
<dbReference type="GO" id="GO:0043138">
    <property type="term" value="F:3'-5' DNA helicase activity"/>
    <property type="evidence" value="ECO:0007669"/>
    <property type="project" value="UniProtKB-EC"/>
</dbReference>
<evidence type="ECO:0000256" key="22">
    <source>
        <dbReference type="ARBA" id="ARBA00074289"/>
    </source>
</evidence>
<comment type="similarity">
    <text evidence="3">Belongs to the helicase family. RecQ subfamily.</text>
</comment>
<evidence type="ECO:0000256" key="27">
    <source>
        <dbReference type="SAM" id="Phobius"/>
    </source>
</evidence>
<evidence type="ECO:0000256" key="3">
    <source>
        <dbReference type="ARBA" id="ARBA00005446"/>
    </source>
</evidence>
<keyword evidence="5" id="KW-0132">Cell division</keyword>
<feature type="transmembrane region" description="Helical" evidence="27">
    <location>
        <begin position="50"/>
        <end position="71"/>
    </location>
</feature>
<keyword evidence="8" id="KW-0547">Nucleotide-binding</keyword>
<dbReference type="Pfam" id="PF16124">
    <property type="entry name" value="RecQ_Zn_bind"/>
    <property type="match status" value="1"/>
</dbReference>
<dbReference type="Proteomes" id="UP000541181">
    <property type="component" value="Unassembled WGS sequence"/>
</dbReference>
<dbReference type="InterPro" id="IPR027417">
    <property type="entry name" value="P-loop_NTPase"/>
</dbReference>
<keyword evidence="27" id="KW-0812">Transmembrane</keyword>
<evidence type="ECO:0000256" key="7">
    <source>
        <dbReference type="ARBA" id="ARBA00022723"/>
    </source>
</evidence>
<dbReference type="PANTHER" id="PTHR13710:SF152">
    <property type="entry name" value="ATP-DEPENDENT DNA HELICASE Q5"/>
    <property type="match status" value="1"/>
</dbReference>
<evidence type="ECO:0000256" key="19">
    <source>
        <dbReference type="ARBA" id="ARBA00034617"/>
    </source>
</evidence>
<dbReference type="InterPro" id="IPR001650">
    <property type="entry name" value="Helicase_C-like"/>
</dbReference>
<dbReference type="InterPro" id="IPR010716">
    <property type="entry name" value="RECQ5"/>
</dbReference>
<feature type="compositionally biased region" description="Basic and acidic residues" evidence="26">
    <location>
        <begin position="674"/>
        <end position="693"/>
    </location>
</feature>
<keyword evidence="10" id="KW-0378">Hydrolase</keyword>
<dbReference type="GO" id="GO:0005524">
    <property type="term" value="F:ATP binding"/>
    <property type="evidence" value="ECO:0007669"/>
    <property type="project" value="UniProtKB-KW"/>
</dbReference>
<dbReference type="PROSITE" id="PS51194">
    <property type="entry name" value="HELICASE_CTER"/>
    <property type="match status" value="1"/>
</dbReference>
<comment type="subcellular location">
    <subcellularLocation>
        <location evidence="2">Nucleus</location>
        <location evidence="2">Nucleoplasm</location>
    </subcellularLocation>
</comment>
<dbReference type="PANTHER" id="PTHR13710">
    <property type="entry name" value="DNA HELICASE RECQ FAMILY MEMBER"/>
    <property type="match status" value="1"/>
</dbReference>
<evidence type="ECO:0000256" key="6">
    <source>
        <dbReference type="ARBA" id="ARBA00022705"/>
    </source>
</evidence>
<keyword evidence="13" id="KW-0067">ATP-binding</keyword>
<dbReference type="Gene3D" id="3.40.50.300">
    <property type="entry name" value="P-loop containing nucleotide triphosphate hydrolases"/>
    <property type="match status" value="2"/>
</dbReference>
<dbReference type="Pfam" id="PF06959">
    <property type="entry name" value="RecQ5"/>
    <property type="match status" value="1"/>
</dbReference>
<evidence type="ECO:0000256" key="21">
    <source>
        <dbReference type="ARBA" id="ARBA00049360"/>
    </source>
</evidence>
<evidence type="ECO:0000256" key="18">
    <source>
        <dbReference type="ARBA" id="ARBA00023306"/>
    </source>
</evidence>
<sequence length="1004" mass="111401">EGRVRKALRKVFGFESFKTSLQENATMTVARGEKDVFVCMPTGAGKSLCYQLPAVLAVGITIVISPLIALIQDQVDHLLALKIKACSLNSKLSAQEKKTILADLASEKPQVKLLYITPEMAAASSFQPTLNSLVSRNLLSYLIIDEAHCVSQWGHDFRPDYLRLGTLRTRIPNTPCVALTATATKQVQEDIVAALKLKQPFSTFKTPCFRSNLFYDVQFKELLTDPYANLKDFCLKALEVKNTTGVYSGCGIVYCRMRDVCDQLAIELSYRGVKAKAYHAGLKAADRTSIQNEWMEEKIPVIVATISFGMGVDKANVSRFVAHWNIAKSMAGYYQESGRAGRDGKPSCCRLYYSRNDRDQVSFLIKKELSNIQEKKGTLKESDKAAMTAFDAIVNFCEELGCRHAAIAKYFGDVTPPCNKCCDYCKNPGAVKRQLESLERCSNSWSKTCIGPAGSSWDSYDPELYEGGRRGCRGFSRYDEESSGNGDEADEESRKREWNNFYKKQMSLRKGKEPEKEDFVPPSADCPLKDAFSRRISKLTVKGREHCLKMLEEALSTNQKVPAAGGKGSDPHACAVELEYEAFRTSKMANSYKATVLKKVAEINKASKQGELFSVFGSGTGGKSTLETKSGSPAEEDFLPASQVYSFKPKRVGAGFPKKSSLFQTASELLKIQEESSAKPVKKGDCPNGKDDSNCSLELDLRNPVLQKKEAATKATRESAGEVLLAEKKGQQPSPDTKAVLWESPTKKSKPSKKQQMLAEAAKKESQDISKFFSFPKGGSKAKNCSSAKEDVCSASMLPQVSSQRMCREKLIPQENKDVSGEGVSGQSQAEDEELGEREVTEREENFKTQQAAESELFQEEIDDMESPATKRLRTVAKSSILSQPESKSVGPTKKKVTFDPNLSQCDKEGTSKTVQPVTKGMSLKETADIVVKYLTPFYKGGKFASKDLFKGFARHLSHLLTEEQNPARKTVKEEAQRLIKEFFKTRVRCESETDWQELQSSER</sequence>
<evidence type="ECO:0000256" key="23">
    <source>
        <dbReference type="ARBA" id="ARBA00076757"/>
    </source>
</evidence>
<dbReference type="GO" id="GO:0016787">
    <property type="term" value="F:hydrolase activity"/>
    <property type="evidence" value="ECO:0007669"/>
    <property type="project" value="UniProtKB-KW"/>
</dbReference>
<evidence type="ECO:0000259" key="29">
    <source>
        <dbReference type="PROSITE" id="PS51194"/>
    </source>
</evidence>
<comment type="catalytic activity">
    <reaction evidence="19">
        <text>Couples ATP hydrolysis with the unwinding of duplex DNA by translocating in the 3'-5' direction.</text>
        <dbReference type="EC" id="5.6.2.4"/>
    </reaction>
</comment>
<feature type="compositionally biased region" description="Basic and acidic residues" evidence="26">
    <location>
        <begin position="806"/>
        <end position="820"/>
    </location>
</feature>
<dbReference type="PROSITE" id="PS00690">
    <property type="entry name" value="DEAH_ATP_HELICASE"/>
    <property type="match status" value="1"/>
</dbReference>
<feature type="domain" description="Helicase ATP-binding" evidence="28">
    <location>
        <begin position="27"/>
        <end position="201"/>
    </location>
</feature>
<comment type="cofactor">
    <cofactor evidence="1">
        <name>Zn(2+)</name>
        <dbReference type="ChEBI" id="CHEBI:29105"/>
    </cofactor>
</comment>
<keyword evidence="15" id="KW-0234">DNA repair</keyword>
<keyword evidence="6" id="KW-0235">DNA replication</keyword>
<evidence type="ECO:0000256" key="11">
    <source>
        <dbReference type="ARBA" id="ARBA00022806"/>
    </source>
</evidence>
<evidence type="ECO:0000256" key="9">
    <source>
        <dbReference type="ARBA" id="ARBA00022763"/>
    </source>
</evidence>
<evidence type="ECO:0000256" key="8">
    <source>
        <dbReference type="ARBA" id="ARBA00022741"/>
    </source>
</evidence>
<evidence type="ECO:0000256" key="2">
    <source>
        <dbReference type="ARBA" id="ARBA00004642"/>
    </source>
</evidence>
<dbReference type="FunFam" id="3.40.50.300:FF:000444">
    <property type="entry name" value="ATP-dependent DNA helicase"/>
    <property type="match status" value="1"/>
</dbReference>
<dbReference type="GO" id="GO:0045934">
    <property type="term" value="P:negative regulation of nucleobase-containing compound metabolic process"/>
    <property type="evidence" value="ECO:0007669"/>
    <property type="project" value="UniProtKB-ARBA"/>
</dbReference>
<dbReference type="PROSITE" id="PS51192">
    <property type="entry name" value="HELICASE_ATP_BIND_1"/>
    <property type="match status" value="1"/>
</dbReference>
<keyword evidence="27" id="KW-1133">Transmembrane helix</keyword>
<dbReference type="GO" id="GO:0006355">
    <property type="term" value="P:regulation of DNA-templated transcription"/>
    <property type="evidence" value="ECO:0007669"/>
    <property type="project" value="InterPro"/>
</dbReference>
<dbReference type="OrthoDB" id="10261556at2759"/>
<evidence type="ECO:0000256" key="12">
    <source>
        <dbReference type="ARBA" id="ARBA00022833"/>
    </source>
</evidence>
<dbReference type="EC" id="5.6.2.4" evidence="20"/>
<keyword evidence="16" id="KW-0413">Isomerase</keyword>
<evidence type="ECO:0000259" key="28">
    <source>
        <dbReference type="PROSITE" id="PS51192"/>
    </source>
</evidence>
<dbReference type="SMART" id="SM00487">
    <property type="entry name" value="DEXDc"/>
    <property type="match status" value="1"/>
</dbReference>
<dbReference type="GO" id="GO:0010605">
    <property type="term" value="P:negative regulation of macromolecule metabolic process"/>
    <property type="evidence" value="ECO:0007669"/>
    <property type="project" value="UniProtKB-ARBA"/>
</dbReference>
<evidence type="ECO:0000256" key="16">
    <source>
        <dbReference type="ARBA" id="ARBA00023235"/>
    </source>
</evidence>
<keyword evidence="12" id="KW-0862">Zinc</keyword>
<dbReference type="InterPro" id="IPR013257">
    <property type="entry name" value="SRI"/>
</dbReference>
<dbReference type="CDD" id="cd18794">
    <property type="entry name" value="SF2_C_RecQ"/>
    <property type="match status" value="1"/>
</dbReference>
<dbReference type="Gene3D" id="6.10.250.3140">
    <property type="match status" value="1"/>
</dbReference>
<dbReference type="GO" id="GO:0009378">
    <property type="term" value="F:four-way junction helicase activity"/>
    <property type="evidence" value="ECO:0007669"/>
    <property type="project" value="TreeGrafter"/>
</dbReference>
<dbReference type="GO" id="GO:0046872">
    <property type="term" value="F:metal ion binding"/>
    <property type="evidence" value="ECO:0007669"/>
    <property type="project" value="UniProtKB-KW"/>
</dbReference>
<organism evidence="30 31">
    <name type="scientific">Chunga burmeisteri</name>
    <name type="common">Black-legged seriema</name>
    <dbReference type="NCBI Taxonomy" id="1352770"/>
    <lineage>
        <taxon>Eukaryota</taxon>
        <taxon>Metazoa</taxon>
        <taxon>Chordata</taxon>
        <taxon>Craniata</taxon>
        <taxon>Vertebrata</taxon>
        <taxon>Euteleostomi</taxon>
        <taxon>Archelosauria</taxon>
        <taxon>Archosauria</taxon>
        <taxon>Dinosauria</taxon>
        <taxon>Saurischia</taxon>
        <taxon>Theropoda</taxon>
        <taxon>Coelurosauria</taxon>
        <taxon>Aves</taxon>
        <taxon>Neognathae</taxon>
        <taxon>Neoaves</taxon>
        <taxon>Telluraves</taxon>
        <taxon>Australaves</taxon>
        <taxon>Cariamiformes</taxon>
        <taxon>Cariamidae</taxon>
        <taxon>Chunga</taxon>
    </lineage>
</organism>
<evidence type="ECO:0000313" key="31">
    <source>
        <dbReference type="Proteomes" id="UP000541181"/>
    </source>
</evidence>
<dbReference type="AlphaFoldDB" id="A0A7K5GGM5"/>
<reference evidence="30 31" key="1">
    <citation type="submission" date="2019-09" db="EMBL/GenBank/DDBJ databases">
        <title>Bird 10,000 Genomes (B10K) Project - Family phase.</title>
        <authorList>
            <person name="Zhang G."/>
        </authorList>
    </citation>
    <scope>NUCLEOTIDE SEQUENCE [LARGE SCALE GENOMIC DNA]</scope>
    <source>
        <strain evidence="30">B10K-CU-031-22</strain>
    </source>
</reference>
<keyword evidence="7" id="KW-0479">Metal-binding</keyword>
<comment type="caution">
    <text evidence="30">The sequence shown here is derived from an EMBL/GenBank/DDBJ whole genome shotgun (WGS) entry which is preliminary data.</text>
</comment>
<keyword evidence="27" id="KW-0472">Membrane</keyword>
<dbReference type="InterPro" id="IPR014001">
    <property type="entry name" value="Helicase_ATP-bd"/>
</dbReference>
<dbReference type="SUPFAM" id="SSF52540">
    <property type="entry name" value="P-loop containing nucleoside triphosphate hydrolases"/>
    <property type="match status" value="1"/>
</dbReference>
<protein>
    <recommendedName>
        <fullName evidence="22">ATP-dependent DNA helicase Q5</fullName>
        <ecNumber evidence="20">5.6.2.4</ecNumber>
    </recommendedName>
    <alternativeName>
        <fullName evidence="23">DNA 3'-5' helicase RecQ5</fullName>
    </alternativeName>
    <alternativeName>
        <fullName evidence="24">DNA helicase, RecQ-like type 5</fullName>
    </alternativeName>
    <alternativeName>
        <fullName evidence="25">RecQ protein-like 5</fullName>
    </alternativeName>
</protein>
<keyword evidence="9" id="KW-0227">DNA damage</keyword>
<keyword evidence="11 30" id="KW-0347">Helicase</keyword>
<evidence type="ECO:0000313" key="30">
    <source>
        <dbReference type="EMBL" id="NWS56163.1"/>
    </source>
</evidence>
<accession>A0A7K5GGM5</accession>
<dbReference type="GO" id="GO:0005654">
    <property type="term" value="C:nucleoplasm"/>
    <property type="evidence" value="ECO:0007669"/>
    <property type="project" value="UniProtKB-SubCell"/>
</dbReference>
<dbReference type="FunFam" id="3.40.50.300:FF:000614">
    <property type="entry name" value="ATP-dependent DNA helicase"/>
    <property type="match status" value="1"/>
</dbReference>
<keyword evidence="14" id="KW-0238">DNA-binding</keyword>
<evidence type="ECO:0000256" key="20">
    <source>
        <dbReference type="ARBA" id="ARBA00034808"/>
    </source>
</evidence>
<evidence type="ECO:0000256" key="17">
    <source>
        <dbReference type="ARBA" id="ARBA00023242"/>
    </source>
</evidence>
<dbReference type="Pfam" id="PF00271">
    <property type="entry name" value="Helicase_C"/>
    <property type="match status" value="1"/>
</dbReference>
<dbReference type="GO" id="GO:0005694">
    <property type="term" value="C:chromosome"/>
    <property type="evidence" value="ECO:0007669"/>
    <property type="project" value="InterPro"/>
</dbReference>
<dbReference type="GO" id="GO:0051301">
    <property type="term" value="P:cell division"/>
    <property type="evidence" value="ECO:0007669"/>
    <property type="project" value="UniProtKB-KW"/>
</dbReference>
<dbReference type="InterPro" id="IPR002464">
    <property type="entry name" value="DNA/RNA_helicase_DEAH_CS"/>
</dbReference>
<evidence type="ECO:0000256" key="13">
    <source>
        <dbReference type="ARBA" id="ARBA00022840"/>
    </source>
</evidence>